<organism evidence="3 4">
    <name type="scientific">Mycolicibacterium iranicum</name>
    <name type="common">Mycobacterium iranicum</name>
    <dbReference type="NCBI Taxonomy" id="912594"/>
    <lineage>
        <taxon>Bacteria</taxon>
        <taxon>Bacillati</taxon>
        <taxon>Actinomycetota</taxon>
        <taxon>Actinomycetes</taxon>
        <taxon>Mycobacteriales</taxon>
        <taxon>Mycobacteriaceae</taxon>
        <taxon>Mycolicibacterium</taxon>
    </lineage>
</organism>
<dbReference type="InterPro" id="IPR014729">
    <property type="entry name" value="Rossmann-like_a/b/a_fold"/>
</dbReference>
<feature type="domain" description="UspA" evidence="2">
    <location>
        <begin position="1"/>
        <end position="141"/>
    </location>
</feature>
<reference evidence="3 4" key="1">
    <citation type="submission" date="2020-08" db="EMBL/GenBank/DDBJ databases">
        <title>The Agave Microbiome: Exploring the role of microbial communities in plant adaptations to desert environments.</title>
        <authorList>
            <person name="Partida-Martinez L.P."/>
        </authorList>
    </citation>
    <scope>NUCLEOTIDE SEQUENCE [LARGE SCALE GENOMIC DNA]</scope>
    <source>
        <strain evidence="3 4">AT2.18</strain>
    </source>
</reference>
<dbReference type="Proteomes" id="UP000550501">
    <property type="component" value="Unassembled WGS sequence"/>
</dbReference>
<dbReference type="Gene3D" id="3.40.50.620">
    <property type="entry name" value="HUPs"/>
    <property type="match status" value="2"/>
</dbReference>
<gene>
    <name evidence="3" type="ORF">FHR72_001378</name>
</gene>
<feature type="domain" description="UspA" evidence="2">
    <location>
        <begin position="152"/>
        <end position="284"/>
    </location>
</feature>
<comment type="caution">
    <text evidence="3">The sequence shown here is derived from an EMBL/GenBank/DDBJ whole genome shotgun (WGS) entry which is preliminary data.</text>
</comment>
<name>A0A839Q6C9_MYCIR</name>
<evidence type="ECO:0000256" key="1">
    <source>
        <dbReference type="ARBA" id="ARBA00008791"/>
    </source>
</evidence>
<dbReference type="PANTHER" id="PTHR46268">
    <property type="entry name" value="STRESS RESPONSE PROTEIN NHAX"/>
    <property type="match status" value="1"/>
</dbReference>
<dbReference type="InterPro" id="IPR006016">
    <property type="entry name" value="UspA"/>
</dbReference>
<evidence type="ECO:0000313" key="3">
    <source>
        <dbReference type="EMBL" id="MBB2989915.1"/>
    </source>
</evidence>
<evidence type="ECO:0000313" key="4">
    <source>
        <dbReference type="Proteomes" id="UP000550501"/>
    </source>
</evidence>
<dbReference type="AlphaFoldDB" id="A0A839Q6C9"/>
<dbReference type="PANTHER" id="PTHR46268:SF6">
    <property type="entry name" value="UNIVERSAL STRESS PROTEIN UP12"/>
    <property type="match status" value="1"/>
</dbReference>
<dbReference type="RefSeq" id="WP_183467160.1">
    <property type="nucleotide sequence ID" value="NZ_JACHVU010000002.1"/>
</dbReference>
<comment type="similarity">
    <text evidence="1">Belongs to the universal stress protein A family.</text>
</comment>
<dbReference type="PRINTS" id="PR01438">
    <property type="entry name" value="UNVRSLSTRESS"/>
</dbReference>
<dbReference type="SUPFAM" id="SSF52402">
    <property type="entry name" value="Adenine nucleotide alpha hydrolases-like"/>
    <property type="match status" value="2"/>
</dbReference>
<accession>A0A839Q6C9</accession>
<sequence length="288" mass="29459">MTGRVVVGVDDSPAAHAALQWAAAAADLRGAPLTALYATAPPAGPWPVAPVPVGYLDWQQQTGRDLLTEAAGAVDRMTGGRVAVATELAVTAPAQALVEASRTAELVVVGSRGRGAVAARVLGSTSAGVVQRAHCPVAVVREAGAPADPAAPVLLGFDGSENGARATELAFQEAARRGVGLTALHAWWSPGAFEMPGFEWESIRGDVEDEVARQLAGWQRRFPDVGVERVVVVDQPADRLVEKSATAQLLVVGSRGYGALAGALLGSVANAVVQAAGAPVIVVPPQRN</sequence>
<evidence type="ECO:0000259" key="2">
    <source>
        <dbReference type="Pfam" id="PF00582"/>
    </source>
</evidence>
<keyword evidence="4" id="KW-1185">Reference proteome</keyword>
<dbReference type="EMBL" id="JACHVU010000002">
    <property type="protein sequence ID" value="MBB2989915.1"/>
    <property type="molecule type" value="Genomic_DNA"/>
</dbReference>
<proteinExistence type="inferred from homology"/>
<dbReference type="InterPro" id="IPR006015">
    <property type="entry name" value="Universal_stress_UspA"/>
</dbReference>
<dbReference type="Pfam" id="PF00582">
    <property type="entry name" value="Usp"/>
    <property type="match status" value="2"/>
</dbReference>
<protein>
    <submittedName>
        <fullName evidence="3">Nucleotide-binding universal stress UspA family protein</fullName>
    </submittedName>
</protein>